<dbReference type="SUPFAM" id="SSF53448">
    <property type="entry name" value="Nucleotide-diphospho-sugar transferases"/>
    <property type="match status" value="1"/>
</dbReference>
<dbReference type="GO" id="GO:0019252">
    <property type="term" value="P:starch biosynthetic process"/>
    <property type="evidence" value="ECO:0007669"/>
    <property type="project" value="UniProtKB-KW"/>
</dbReference>
<keyword evidence="6 11" id="KW-0808">Transferase</keyword>
<dbReference type="PANTHER" id="PTHR43523:SF12">
    <property type="entry name" value="GLUCOSE-1-PHOSPHATE ADENYLYLTRANSFERASE LARGE SUBUNIT 1, CHLOROPLASTIC-RELATED"/>
    <property type="match status" value="1"/>
</dbReference>
<evidence type="ECO:0000256" key="1">
    <source>
        <dbReference type="ARBA" id="ARBA00000956"/>
    </source>
</evidence>
<dbReference type="AlphaFoldDB" id="A0A9D4TM71"/>
<keyword evidence="14" id="KW-1185">Reference proteome</keyword>
<dbReference type="NCBIfam" id="TIGR02091">
    <property type="entry name" value="glgC"/>
    <property type="match status" value="1"/>
</dbReference>
<dbReference type="OrthoDB" id="1733332at2759"/>
<accession>A0A9D4TM71</accession>
<keyword evidence="5" id="KW-0021">Allosteric enzyme</keyword>
<dbReference type="PROSITE" id="PS00808">
    <property type="entry name" value="ADP_GLC_PYROPHOSPH_1"/>
    <property type="match status" value="1"/>
</dbReference>
<keyword evidence="9 11" id="KW-0067">ATP-binding</keyword>
<dbReference type="EC" id="2.7.7.27" evidence="4 11"/>
<dbReference type="GO" id="GO:0005524">
    <property type="term" value="F:ATP binding"/>
    <property type="evidence" value="ECO:0007669"/>
    <property type="project" value="UniProtKB-KW"/>
</dbReference>
<dbReference type="GO" id="GO:0008878">
    <property type="term" value="F:glucose-1-phosphate adenylyltransferase activity"/>
    <property type="evidence" value="ECO:0007669"/>
    <property type="project" value="UniProtKB-EC"/>
</dbReference>
<evidence type="ECO:0000256" key="11">
    <source>
        <dbReference type="RuleBase" id="RU362093"/>
    </source>
</evidence>
<dbReference type="InterPro" id="IPR005836">
    <property type="entry name" value="ADP_Glu_pyroP_CS"/>
</dbReference>
<sequence>MRCAGLTAQPAGLACRSSALRGKQLVVAAPSRKPRATKAPQPTQAIASVDAPEFAQNIVISTNGADAGGVEMSKTVLGIILGGGAGSRLYPLTKKRAKPAVPLGANYRLIDIPVSNCINSGVNKIYCLTQFNSASLNRHLSSAYNSNVGGYNSRGFVEVLAASQTTTTKEWFQGTADAVRQYMWLFDEACRDGVEDFLILSGDHLYRMDYREFVEAHRAAGADITVAALPCAEREATAFGLMKIDDGGRIVEFAEKPSGDALKAMQVDTTILGLDAETAEQKPYIASMGIYVCKASTLKVMLQQKFSKQHDFGSDIIPGAKDLGAKVQAHLFKGYWEDIGTVRAFYESNLALTDSPNPNFSFYDKDAPIYTMSRFLPPSKVMGADVERSILGDGCIVEPDTRIFHSVIGLRSIIREGCVIEDSMLMGADYYEQYEECEAFQDCLPLGVGKGTHIRGAIVDKNARIGKFCKIINSEGIQESFVTEDSGWVIRDGVVVVIKDCNIPDGTVI</sequence>
<evidence type="ECO:0000313" key="14">
    <source>
        <dbReference type="Proteomes" id="UP001055712"/>
    </source>
</evidence>
<comment type="catalytic activity">
    <reaction evidence="1 11">
        <text>alpha-D-glucose 1-phosphate + ATP + H(+) = ADP-alpha-D-glucose + diphosphate</text>
        <dbReference type="Rhea" id="RHEA:12120"/>
        <dbReference type="ChEBI" id="CHEBI:15378"/>
        <dbReference type="ChEBI" id="CHEBI:30616"/>
        <dbReference type="ChEBI" id="CHEBI:33019"/>
        <dbReference type="ChEBI" id="CHEBI:57498"/>
        <dbReference type="ChEBI" id="CHEBI:58601"/>
        <dbReference type="EC" id="2.7.7.27"/>
    </reaction>
</comment>
<evidence type="ECO:0000259" key="12">
    <source>
        <dbReference type="Pfam" id="PF00483"/>
    </source>
</evidence>
<gene>
    <name evidence="13" type="ORF">D9Q98_005624</name>
</gene>
<dbReference type="FunFam" id="3.90.550.10:FF:000030">
    <property type="entry name" value="Glucose-1-phosphate adenylyltransferase"/>
    <property type="match status" value="1"/>
</dbReference>
<dbReference type="Pfam" id="PF00483">
    <property type="entry name" value="NTP_transferase"/>
    <property type="match status" value="1"/>
</dbReference>
<keyword evidence="10 11" id="KW-0750">Starch biosynthesis</keyword>
<dbReference type="CDD" id="cd02508">
    <property type="entry name" value="ADP_Glucose_PP"/>
    <property type="match status" value="1"/>
</dbReference>
<dbReference type="PANTHER" id="PTHR43523">
    <property type="entry name" value="GLUCOSE-1-PHOSPHATE ADENYLYLTRANSFERASE-RELATED"/>
    <property type="match status" value="1"/>
</dbReference>
<evidence type="ECO:0000256" key="8">
    <source>
        <dbReference type="ARBA" id="ARBA00022741"/>
    </source>
</evidence>
<evidence type="ECO:0000313" key="13">
    <source>
        <dbReference type="EMBL" id="KAI3429536.1"/>
    </source>
</evidence>
<evidence type="ECO:0000256" key="4">
    <source>
        <dbReference type="ARBA" id="ARBA00012460"/>
    </source>
</evidence>
<evidence type="ECO:0000256" key="2">
    <source>
        <dbReference type="ARBA" id="ARBA00004727"/>
    </source>
</evidence>
<evidence type="ECO:0000256" key="6">
    <source>
        <dbReference type="ARBA" id="ARBA00022679"/>
    </source>
</evidence>
<dbReference type="Gene3D" id="2.160.10.10">
    <property type="entry name" value="Hexapeptide repeat proteins"/>
    <property type="match status" value="1"/>
</dbReference>
<dbReference type="GO" id="GO:0005978">
    <property type="term" value="P:glycogen biosynthetic process"/>
    <property type="evidence" value="ECO:0007669"/>
    <property type="project" value="InterPro"/>
</dbReference>
<comment type="function">
    <text evidence="11">This protein plays a role in synthesis of starch. It catalyzes the synthesis of the activated glycosyl donor, ADP-glucose from Glc-1-P and ATP.</text>
</comment>
<comment type="subcellular location">
    <subcellularLocation>
        <location evidence="11">Plastid</location>
        <location evidence="11">Chloroplast</location>
    </subcellularLocation>
</comment>
<keyword evidence="8 11" id="KW-0547">Nucleotide-binding</keyword>
<dbReference type="InterPro" id="IPR011831">
    <property type="entry name" value="ADP-Glc_PPase"/>
</dbReference>
<dbReference type="Pfam" id="PF25247">
    <property type="entry name" value="LbH_GLGC"/>
    <property type="match status" value="1"/>
</dbReference>
<comment type="caution">
    <text evidence="13">The sequence shown here is derived from an EMBL/GenBank/DDBJ whole genome shotgun (WGS) entry which is preliminary data.</text>
</comment>
<reference evidence="13" key="1">
    <citation type="journal article" date="2019" name="Plant J.">
        <title>Chlorella vulgaris genome assembly and annotation reveals the molecular basis for metabolic acclimation to high light conditions.</title>
        <authorList>
            <person name="Cecchin M."/>
            <person name="Marcolungo L."/>
            <person name="Rossato M."/>
            <person name="Girolomoni L."/>
            <person name="Cosentino E."/>
            <person name="Cuine S."/>
            <person name="Li-Beisson Y."/>
            <person name="Delledonne M."/>
            <person name="Ballottari M."/>
        </authorList>
    </citation>
    <scope>NUCLEOTIDE SEQUENCE</scope>
    <source>
        <strain evidence="13">211/11P</strain>
    </source>
</reference>
<dbReference type="InterPro" id="IPR029044">
    <property type="entry name" value="Nucleotide-diphossugar_trans"/>
</dbReference>
<comment type="subunit">
    <text evidence="11">Heterotetramer.</text>
</comment>
<dbReference type="CDD" id="cd04651">
    <property type="entry name" value="LbH_G1P_AT_C"/>
    <property type="match status" value="1"/>
</dbReference>
<dbReference type="GO" id="GO:0009507">
    <property type="term" value="C:chloroplast"/>
    <property type="evidence" value="ECO:0007669"/>
    <property type="project" value="UniProtKB-SubCell"/>
</dbReference>
<dbReference type="NCBIfam" id="NF002772">
    <property type="entry name" value="PRK02862.1"/>
    <property type="match status" value="1"/>
</dbReference>
<keyword evidence="7 11" id="KW-0548">Nucleotidyltransferase</keyword>
<reference evidence="13" key="2">
    <citation type="submission" date="2020-11" db="EMBL/GenBank/DDBJ databases">
        <authorList>
            <person name="Cecchin M."/>
            <person name="Marcolungo L."/>
            <person name="Rossato M."/>
            <person name="Girolomoni L."/>
            <person name="Cosentino E."/>
            <person name="Cuine S."/>
            <person name="Li-Beisson Y."/>
            <person name="Delledonne M."/>
            <person name="Ballottari M."/>
        </authorList>
    </citation>
    <scope>NUCLEOTIDE SEQUENCE</scope>
    <source>
        <strain evidence="13">211/11P</strain>
        <tissue evidence="13">Whole cell</tissue>
    </source>
</reference>
<keyword evidence="11" id="KW-0150">Chloroplast</keyword>
<dbReference type="PROSITE" id="PS00809">
    <property type="entry name" value="ADP_GLC_PYROPHOSPH_2"/>
    <property type="match status" value="1"/>
</dbReference>
<feature type="domain" description="Nucleotidyl transferase" evidence="12">
    <location>
        <begin position="78"/>
        <end position="354"/>
    </location>
</feature>
<name>A0A9D4TM71_CHLVU</name>
<evidence type="ECO:0000256" key="3">
    <source>
        <dbReference type="ARBA" id="ARBA00010443"/>
    </source>
</evidence>
<evidence type="ECO:0000256" key="10">
    <source>
        <dbReference type="ARBA" id="ARBA00022922"/>
    </source>
</evidence>
<evidence type="ECO:0000256" key="9">
    <source>
        <dbReference type="ARBA" id="ARBA00022840"/>
    </source>
</evidence>
<comment type="pathway">
    <text evidence="2 11">Glycan biosynthesis; starch biosynthesis.</text>
</comment>
<comment type="similarity">
    <text evidence="3 11">Belongs to the bacterial/plant glucose-1-phosphate adenylyltransferase family.</text>
</comment>
<proteinExistence type="inferred from homology"/>
<dbReference type="Proteomes" id="UP001055712">
    <property type="component" value="Unassembled WGS sequence"/>
</dbReference>
<dbReference type="InterPro" id="IPR005835">
    <property type="entry name" value="NTP_transferase_dom"/>
</dbReference>
<dbReference type="PROSITE" id="PS51257">
    <property type="entry name" value="PROKAR_LIPOPROTEIN"/>
    <property type="match status" value="1"/>
</dbReference>
<evidence type="ECO:0000256" key="5">
    <source>
        <dbReference type="ARBA" id="ARBA00022533"/>
    </source>
</evidence>
<evidence type="ECO:0000256" key="7">
    <source>
        <dbReference type="ARBA" id="ARBA00022695"/>
    </source>
</evidence>
<dbReference type="EMBL" id="SIDB01000008">
    <property type="protein sequence ID" value="KAI3429536.1"/>
    <property type="molecule type" value="Genomic_DNA"/>
</dbReference>
<protein>
    <recommendedName>
        <fullName evidence="4 11">Glucose-1-phosphate adenylyltransferase</fullName>
        <ecNumber evidence="4 11">2.7.7.27</ecNumber>
    </recommendedName>
    <alternativeName>
        <fullName evidence="11">ADP-glucose pyrophosphorylase</fullName>
    </alternativeName>
</protein>
<keyword evidence="11" id="KW-0934">Plastid</keyword>
<dbReference type="Gene3D" id="3.90.550.10">
    <property type="entry name" value="Spore Coat Polysaccharide Biosynthesis Protein SpsA, Chain A"/>
    <property type="match status" value="1"/>
</dbReference>
<dbReference type="SUPFAM" id="SSF51161">
    <property type="entry name" value="Trimeric LpxA-like enzymes"/>
    <property type="match status" value="1"/>
</dbReference>
<organism evidence="13 14">
    <name type="scientific">Chlorella vulgaris</name>
    <name type="common">Green alga</name>
    <dbReference type="NCBI Taxonomy" id="3077"/>
    <lineage>
        <taxon>Eukaryota</taxon>
        <taxon>Viridiplantae</taxon>
        <taxon>Chlorophyta</taxon>
        <taxon>core chlorophytes</taxon>
        <taxon>Trebouxiophyceae</taxon>
        <taxon>Chlorellales</taxon>
        <taxon>Chlorellaceae</taxon>
        <taxon>Chlorella clade</taxon>
        <taxon>Chlorella</taxon>
    </lineage>
</organism>
<dbReference type="InterPro" id="IPR011004">
    <property type="entry name" value="Trimer_LpxA-like_sf"/>
</dbReference>